<dbReference type="RefSeq" id="WP_084068783.1">
    <property type="nucleotide sequence ID" value="NZ_FWXY01000009.1"/>
</dbReference>
<gene>
    <name evidence="2" type="ORF">SAMN02746065_10924</name>
</gene>
<dbReference type="SUPFAM" id="SSF52540">
    <property type="entry name" value="P-loop containing nucleoside triphosphate hydrolases"/>
    <property type="match status" value="1"/>
</dbReference>
<accession>A0A1W2BQ14</accession>
<dbReference type="Proteomes" id="UP000192418">
    <property type="component" value="Unassembled WGS sequence"/>
</dbReference>
<dbReference type="EMBL" id="FWXY01000009">
    <property type="protein sequence ID" value="SMC74722.1"/>
    <property type="molecule type" value="Genomic_DNA"/>
</dbReference>
<keyword evidence="3" id="KW-1185">Reference proteome</keyword>
<name>A0A1W2BQ14_9BACT</name>
<dbReference type="Pfam" id="PF13481">
    <property type="entry name" value="AAA_25"/>
    <property type="match status" value="1"/>
</dbReference>
<evidence type="ECO:0000313" key="2">
    <source>
        <dbReference type="EMBL" id="SMC74722.1"/>
    </source>
</evidence>
<reference evidence="2 3" key="1">
    <citation type="submission" date="2017-04" db="EMBL/GenBank/DDBJ databases">
        <authorList>
            <person name="Afonso C.L."/>
            <person name="Miller P.J."/>
            <person name="Scott M.A."/>
            <person name="Spackman E."/>
            <person name="Goraichik I."/>
            <person name="Dimitrov K.M."/>
            <person name="Suarez D.L."/>
            <person name="Swayne D.E."/>
        </authorList>
    </citation>
    <scope>NUCLEOTIDE SEQUENCE [LARGE SCALE GENOMIC DNA]</scope>
    <source>
        <strain evidence="2 3">DSM 3385</strain>
    </source>
</reference>
<dbReference type="InterPro" id="IPR006171">
    <property type="entry name" value="TOPRIM_dom"/>
</dbReference>
<evidence type="ECO:0000259" key="1">
    <source>
        <dbReference type="Pfam" id="PF13362"/>
    </source>
</evidence>
<organism evidence="2 3">
    <name type="scientific">Desulfocicer vacuolatum DSM 3385</name>
    <dbReference type="NCBI Taxonomy" id="1121400"/>
    <lineage>
        <taxon>Bacteria</taxon>
        <taxon>Pseudomonadati</taxon>
        <taxon>Thermodesulfobacteriota</taxon>
        <taxon>Desulfobacteria</taxon>
        <taxon>Desulfobacterales</taxon>
        <taxon>Desulfobacteraceae</taxon>
        <taxon>Desulfocicer</taxon>
    </lineage>
</organism>
<sequence>MYDQNSNFCLNIQDIIRDLQAEGQRHGINIPGDLIPGKITRFGPKKKHWCVFHQNQNGTAGASFGDWSTGFKSTWFSGGGSNGSGMSPEDQAKIQLHLEQVRQQADLERAEAQRQAAMDAKEWYDKTLPATTHPYLDKKQIQSHNANISDDGTVLLIPAWDINGNFATLQKIFLDADGVMQKRYYTDGKAKEVFNVLGNVQNSDITYLVEGFATGATVHECTDKAVVVCFTASNLMDVAAYFQEQFPDKKFVIAADNDIETEQKTGKNPGRLAAQAVSEKLGIGVAHCTVNSDFNDLSCLHGPKAVRNILQCVVGEKEKIKVESMTLHELMALNPQVISLIYGLINKSEGLLLHAKGGLGKSMLALWIAICAAMASPEPLFGSFPPKRRITSMFIQTENSGATINARIRKMVGNDSDMIEALKYISMPVLHKDILSIGCPFSDGDFQQWLMAVIKHAGKAMGQPIDIVWIDPLISFAAGDENDSAKMRHELDCLNDICRKCGVTPVVIHHDNRNGDYRGSSAIFDWCRSMIGLKAEFIGSDRITDIQGSEVTHRTASVPCIRVTHEKANNMKKFNPFLLRMDQALNFQTVEEAISPEQMEQGRLIQQAITDLGDDVVSRIDLINTYINLSGVSKATARRHIKTATDSTFISMTSTIKNGKQAYEYAICN</sequence>
<dbReference type="CDD" id="cd01029">
    <property type="entry name" value="TOPRIM_primases"/>
    <property type="match status" value="1"/>
</dbReference>
<dbReference type="InterPro" id="IPR034154">
    <property type="entry name" value="TOPRIM_DnaG/twinkle"/>
</dbReference>
<proteinExistence type="predicted"/>
<dbReference type="OrthoDB" id="186937at2"/>
<dbReference type="Pfam" id="PF13362">
    <property type="entry name" value="Toprim_3"/>
    <property type="match status" value="1"/>
</dbReference>
<dbReference type="InterPro" id="IPR027417">
    <property type="entry name" value="P-loop_NTPase"/>
</dbReference>
<dbReference type="AlphaFoldDB" id="A0A1W2BQ14"/>
<dbReference type="Gene3D" id="3.40.50.300">
    <property type="entry name" value="P-loop containing nucleotide triphosphate hydrolases"/>
    <property type="match status" value="1"/>
</dbReference>
<protein>
    <submittedName>
        <fullName evidence="2">Toprim domain-containing protein</fullName>
    </submittedName>
</protein>
<feature type="domain" description="Toprim" evidence="1">
    <location>
        <begin position="207"/>
        <end position="303"/>
    </location>
</feature>
<evidence type="ECO:0000313" key="3">
    <source>
        <dbReference type="Proteomes" id="UP000192418"/>
    </source>
</evidence>
<dbReference type="STRING" id="1121400.SAMN02746065_10924"/>